<dbReference type="EMBL" id="JBFOLJ010000003">
    <property type="protein sequence ID" value="KAL2549941.1"/>
    <property type="molecule type" value="Genomic_DNA"/>
</dbReference>
<dbReference type="Proteomes" id="UP001604277">
    <property type="component" value="Unassembled WGS sequence"/>
</dbReference>
<dbReference type="EMBL" id="JBFOLJ010000003">
    <property type="protein sequence ID" value="KAL2550038.1"/>
    <property type="molecule type" value="Genomic_DNA"/>
</dbReference>
<dbReference type="InterPro" id="IPR011684">
    <property type="entry name" value="NAB"/>
</dbReference>
<dbReference type="PROSITE" id="PS51774">
    <property type="entry name" value="NAB"/>
    <property type="match status" value="1"/>
</dbReference>
<evidence type="ECO:0000256" key="4">
    <source>
        <dbReference type="SAM" id="MobiDB-lite"/>
    </source>
</evidence>
<feature type="coiled-coil region" evidence="3">
    <location>
        <begin position="222"/>
        <end position="322"/>
    </location>
</feature>
<evidence type="ECO:0000313" key="6">
    <source>
        <dbReference type="EMBL" id="KAL2549941.1"/>
    </source>
</evidence>
<feature type="region of interest" description="Disordered" evidence="4">
    <location>
        <begin position="140"/>
        <end position="182"/>
    </location>
</feature>
<organism evidence="6 8">
    <name type="scientific">Forsythia ovata</name>
    <dbReference type="NCBI Taxonomy" id="205694"/>
    <lineage>
        <taxon>Eukaryota</taxon>
        <taxon>Viridiplantae</taxon>
        <taxon>Streptophyta</taxon>
        <taxon>Embryophyta</taxon>
        <taxon>Tracheophyta</taxon>
        <taxon>Spermatophyta</taxon>
        <taxon>Magnoliopsida</taxon>
        <taxon>eudicotyledons</taxon>
        <taxon>Gunneridae</taxon>
        <taxon>Pentapetalae</taxon>
        <taxon>asterids</taxon>
        <taxon>lamiids</taxon>
        <taxon>Lamiales</taxon>
        <taxon>Oleaceae</taxon>
        <taxon>Forsythieae</taxon>
        <taxon>Forsythia</taxon>
    </lineage>
</organism>
<reference evidence="8" key="2">
    <citation type="submission" date="2024-07" db="EMBL/GenBank/DDBJ databases">
        <title>Two chromosome-level genome assemblies of Korean endemic species Abeliophyllum distichum and Forsythia ovata (Oleaceae).</title>
        <authorList>
            <person name="Jang H."/>
        </authorList>
    </citation>
    <scope>NUCLEOTIDE SEQUENCE [LARGE SCALE GENOMIC DNA]</scope>
</reference>
<evidence type="ECO:0000259" key="5">
    <source>
        <dbReference type="PROSITE" id="PS51774"/>
    </source>
</evidence>
<evidence type="ECO:0000313" key="8">
    <source>
        <dbReference type="Proteomes" id="UP001604277"/>
    </source>
</evidence>
<dbReference type="Pfam" id="PF07765">
    <property type="entry name" value="KIP1"/>
    <property type="match status" value="1"/>
</dbReference>
<accession>A0ABD1WJS5</accession>
<sequence length="560" mass="64549">MENEEMKSDSLWWYSHISPEISKWLAEDVNEVDQSVKEMQQLIEQNGDFSMVKVDSNHLKQAELIAHVKEFSRRYHLLAERYSGLTGELHRYVQSGTKTQNNEAKVFGSQQSPSSLTPNKKLGMQEFKGGDFTFNLSVSSGRGTSDTSQKEGSGFIMLSSDSDSESCNSSPNDHSSSLPTRRMPKDMILNIETELSGMEGVVDLTKHDHTNDTKKMVDNGRYEEMLKRISTYEEQLMVSKQKLKFSEEEIARMKSEQKKNESLLVKLGSIETQLESAKNEIKMHEVHLQTENRKVSQLQMQISVLEAELESEKNQVLDLQESTIKYNADVAERDYEISKLTAALCDASENFASEKAQLESRISNLLERLTIQEARTEEWELQCESLANEIKQCEANKNEMKRMHEALEVSWQDEIENMALELYEKNECLNTKNKDLDRLKLEYDTLRAEKDELNAKLQTLSAELSFQERQVLETECRLHQLHSENVQLSAGSENANKVTDELRSRVEELGKEVERQRILISDRAEEKREAIRQLCFALEHYRNMNEELRSAYKRPAVMVS</sequence>
<dbReference type="PANTHER" id="PTHR32258:SF14">
    <property type="entry name" value="GB|AAF19561.1"/>
    <property type="match status" value="1"/>
</dbReference>
<evidence type="ECO:0000256" key="2">
    <source>
        <dbReference type="ARBA" id="ARBA00038006"/>
    </source>
</evidence>
<feature type="compositionally biased region" description="Low complexity" evidence="4">
    <location>
        <begin position="159"/>
        <end position="177"/>
    </location>
</feature>
<evidence type="ECO:0000256" key="3">
    <source>
        <dbReference type="SAM" id="Coils"/>
    </source>
</evidence>
<evidence type="ECO:0000256" key="1">
    <source>
        <dbReference type="ARBA" id="ARBA00023054"/>
    </source>
</evidence>
<feature type="domain" description="NAB" evidence="5">
    <location>
        <begin position="9"/>
        <end position="89"/>
    </location>
</feature>
<proteinExistence type="inferred from homology"/>
<feature type="coiled-coil region" evidence="3">
    <location>
        <begin position="348"/>
        <end position="512"/>
    </location>
</feature>
<dbReference type="PANTHER" id="PTHR32258">
    <property type="entry name" value="PROTEIN NETWORKED 4A"/>
    <property type="match status" value="1"/>
</dbReference>
<comment type="similarity">
    <text evidence="2">Belongs to the NET family.</text>
</comment>
<gene>
    <name evidence="6" type="ORF">Fot_11471</name>
    <name evidence="7" type="ORF">Fot_11568</name>
</gene>
<dbReference type="AlphaFoldDB" id="A0ABD1WJS5"/>
<feature type="compositionally biased region" description="Polar residues" evidence="4">
    <location>
        <begin position="140"/>
        <end position="151"/>
    </location>
</feature>
<name>A0ABD1WJS5_9LAMI</name>
<dbReference type="InterPro" id="IPR051861">
    <property type="entry name" value="NET_actin-binding_domain"/>
</dbReference>
<reference evidence="6" key="1">
    <citation type="submission" date="2024-07" db="EMBL/GenBank/DDBJ databases">
        <title>Two chromosome-level genome assemblies of Korean endemic species Abeliophyllum distichum and Forsythia ovata (Oleaceae).</title>
        <authorList>
            <person name="Mun J.H."/>
        </authorList>
    </citation>
    <scope>NUCLEOTIDE SEQUENCE</scope>
    <source>
        <strain evidence="6">KNKB202402200001</strain>
        <tissue evidence="6">Leaf</tissue>
    </source>
</reference>
<comment type="caution">
    <text evidence="6">The sequence shown here is derived from an EMBL/GenBank/DDBJ whole genome shotgun (WGS) entry which is preliminary data.</text>
</comment>
<protein>
    <recommendedName>
        <fullName evidence="5">NAB domain-containing protein</fullName>
    </recommendedName>
</protein>
<evidence type="ECO:0000313" key="7">
    <source>
        <dbReference type="EMBL" id="KAL2550038.1"/>
    </source>
</evidence>
<keyword evidence="1 3" id="KW-0175">Coiled coil</keyword>
<keyword evidence="8" id="KW-1185">Reference proteome</keyword>